<evidence type="ECO:0000313" key="1">
    <source>
        <dbReference type="EMBL" id="EFN64889.1"/>
    </source>
</evidence>
<evidence type="ECO:0000313" key="2">
    <source>
        <dbReference type="Proteomes" id="UP000000311"/>
    </source>
</evidence>
<organism evidence="2">
    <name type="scientific">Camponotus floridanus</name>
    <name type="common">Florida carpenter ant</name>
    <dbReference type="NCBI Taxonomy" id="104421"/>
    <lineage>
        <taxon>Eukaryota</taxon>
        <taxon>Metazoa</taxon>
        <taxon>Ecdysozoa</taxon>
        <taxon>Arthropoda</taxon>
        <taxon>Hexapoda</taxon>
        <taxon>Insecta</taxon>
        <taxon>Pterygota</taxon>
        <taxon>Neoptera</taxon>
        <taxon>Endopterygota</taxon>
        <taxon>Hymenoptera</taxon>
        <taxon>Apocrita</taxon>
        <taxon>Aculeata</taxon>
        <taxon>Formicoidea</taxon>
        <taxon>Formicidae</taxon>
        <taxon>Formicinae</taxon>
        <taxon>Camponotus</taxon>
    </lineage>
</organism>
<name>E2ANV0_CAMFO</name>
<reference evidence="1 2" key="1">
    <citation type="journal article" date="2010" name="Science">
        <title>Genomic comparison of the ants Camponotus floridanus and Harpegnathos saltator.</title>
        <authorList>
            <person name="Bonasio R."/>
            <person name="Zhang G."/>
            <person name="Ye C."/>
            <person name="Mutti N.S."/>
            <person name="Fang X."/>
            <person name="Qin N."/>
            <person name="Donahue G."/>
            <person name="Yang P."/>
            <person name="Li Q."/>
            <person name="Li C."/>
            <person name="Zhang P."/>
            <person name="Huang Z."/>
            <person name="Berger S.L."/>
            <person name="Reinberg D."/>
            <person name="Wang J."/>
            <person name="Liebig J."/>
        </authorList>
    </citation>
    <scope>NUCLEOTIDE SEQUENCE [LARGE SCALE GENOMIC DNA]</scope>
    <source>
        <strain evidence="2">C129</strain>
    </source>
</reference>
<protein>
    <submittedName>
        <fullName evidence="1">Uncharacterized protein</fullName>
    </submittedName>
</protein>
<proteinExistence type="predicted"/>
<dbReference type="EMBL" id="GL441385">
    <property type="protein sequence ID" value="EFN64889.1"/>
    <property type="molecule type" value="Genomic_DNA"/>
</dbReference>
<gene>
    <name evidence="1" type="ORF">EAG_03044</name>
</gene>
<accession>E2ANV0</accession>
<dbReference type="Proteomes" id="UP000000311">
    <property type="component" value="Unassembled WGS sequence"/>
</dbReference>
<dbReference type="InParanoid" id="E2ANV0"/>
<keyword evidence="2" id="KW-1185">Reference proteome</keyword>
<sequence>MLLCMIRDSSEKSTGGIPCRCVRQVTDLIYSSSREIRKEVHEYPRRSYDDICGELNEGSRKSSNTKATNLSYQSIFYQRPGVEISRYNSTYIAYYAHNSQWQRDRVTKQRAKNEGGRAKAKPNARSWHVRAKPLFIGFTGSGPPQKATGIASLEGLQLAQIEGVAKWKLRRRLLFMLHPAARRPPPEHTFAYIVGPRSHSLVASSSVP</sequence>
<dbReference type="AlphaFoldDB" id="E2ANV0"/>